<dbReference type="InterPro" id="IPR050368">
    <property type="entry name" value="ClC-type_chloride_channel"/>
</dbReference>
<keyword evidence="3 5" id="KW-1133">Transmembrane helix</keyword>
<organism evidence="6 7">
    <name type="scientific">Solibaculum intestinale</name>
    <dbReference type="NCBI Taxonomy" id="3133165"/>
    <lineage>
        <taxon>Bacteria</taxon>
        <taxon>Bacillati</taxon>
        <taxon>Bacillota</taxon>
        <taxon>Clostridia</taxon>
        <taxon>Eubacteriales</taxon>
        <taxon>Oscillospiraceae</taxon>
        <taxon>Solibaculum</taxon>
    </lineage>
</organism>
<dbReference type="Gene3D" id="1.10.3080.10">
    <property type="entry name" value="Clc chloride channel"/>
    <property type="match status" value="1"/>
</dbReference>
<feature type="transmembrane region" description="Helical" evidence="5">
    <location>
        <begin position="259"/>
        <end position="277"/>
    </location>
</feature>
<dbReference type="InterPro" id="IPR001807">
    <property type="entry name" value="ClC"/>
</dbReference>
<proteinExistence type="predicted"/>
<feature type="transmembrane region" description="Helical" evidence="5">
    <location>
        <begin position="180"/>
        <end position="200"/>
    </location>
</feature>
<sequence length="419" mass="45093">MKGWIKEKLHANLLDYKVFLKWILFACLIGLLVGGIGTLFHYSIGWATVLRKEQPWLLWLLPVAGIAIVLLYKVCGIDEDKGTNLVLLAVRANEKISARMAPLVFIATVLTHLCGGSSGREGAALQIGGSISSKIGRLLRFDEKDERIMTMCGMSAAFAALFGTPLTAAIFAMEVVSVGVMYYSAIVPCILSAVIGFAVADFFGVEPERYQLVGIPRLDVLPVLQIILLGVLCAVLSMLFCKVTKGTGSLYRRFLPNPLLRIAVGGALVVGLTYLVGSFDYNGAGMDVIDEALFGRANPEAFALKILFTAITLGAGFKGGEIVPTFFVGATFGNTMGRLIGLNPSFGAGIGLISLFCGVTNCPLTSLIMSIELFGKDGMLFFAIVCAVSYMLSGYHGLYSEQKIVYSKIKPEFIDKKSE</sequence>
<keyword evidence="2 5" id="KW-0812">Transmembrane</keyword>
<dbReference type="SUPFAM" id="SSF81340">
    <property type="entry name" value="Clc chloride channel"/>
    <property type="match status" value="1"/>
</dbReference>
<evidence type="ECO:0000313" key="6">
    <source>
        <dbReference type="EMBL" id="MEQ2440781.1"/>
    </source>
</evidence>
<evidence type="ECO:0000256" key="3">
    <source>
        <dbReference type="ARBA" id="ARBA00022989"/>
    </source>
</evidence>
<evidence type="ECO:0000256" key="1">
    <source>
        <dbReference type="ARBA" id="ARBA00004141"/>
    </source>
</evidence>
<evidence type="ECO:0000256" key="4">
    <source>
        <dbReference type="ARBA" id="ARBA00023136"/>
    </source>
</evidence>
<dbReference type="PANTHER" id="PTHR43427:SF12">
    <property type="entry name" value="CHLORIDE TRANSPORTER"/>
    <property type="match status" value="1"/>
</dbReference>
<feature type="transmembrane region" description="Helical" evidence="5">
    <location>
        <begin position="220"/>
        <end position="239"/>
    </location>
</feature>
<dbReference type="Proteomes" id="UP001489509">
    <property type="component" value="Unassembled WGS sequence"/>
</dbReference>
<dbReference type="EMBL" id="JBBMFD010000012">
    <property type="protein sequence ID" value="MEQ2440781.1"/>
    <property type="molecule type" value="Genomic_DNA"/>
</dbReference>
<name>A0ABV1E0E1_9FIRM</name>
<dbReference type="InterPro" id="IPR014743">
    <property type="entry name" value="Cl-channel_core"/>
</dbReference>
<accession>A0ABV1E0E1</accession>
<comment type="caution">
    <text evidence="6">The sequence shown here is derived from an EMBL/GenBank/DDBJ whole genome shotgun (WGS) entry which is preliminary data.</text>
</comment>
<keyword evidence="4 5" id="KW-0472">Membrane</keyword>
<gene>
    <name evidence="6" type="ORF">WMO26_08095</name>
</gene>
<keyword evidence="7" id="KW-1185">Reference proteome</keyword>
<protein>
    <submittedName>
        <fullName evidence="6">Chloride channel protein</fullName>
    </submittedName>
</protein>
<comment type="subcellular location">
    <subcellularLocation>
        <location evidence="1">Membrane</location>
        <topology evidence="1">Multi-pass membrane protein</topology>
    </subcellularLocation>
</comment>
<evidence type="ECO:0000256" key="2">
    <source>
        <dbReference type="ARBA" id="ARBA00022692"/>
    </source>
</evidence>
<dbReference type="RefSeq" id="WP_349219474.1">
    <property type="nucleotide sequence ID" value="NZ_JBBMFD010000012.1"/>
</dbReference>
<dbReference type="Pfam" id="PF00654">
    <property type="entry name" value="Voltage_CLC"/>
    <property type="match status" value="1"/>
</dbReference>
<reference evidence="6 7" key="1">
    <citation type="submission" date="2024-03" db="EMBL/GenBank/DDBJ databases">
        <title>Human intestinal bacterial collection.</title>
        <authorList>
            <person name="Pauvert C."/>
            <person name="Hitch T.C.A."/>
            <person name="Clavel T."/>
        </authorList>
    </citation>
    <scope>NUCLEOTIDE SEQUENCE [LARGE SCALE GENOMIC DNA]</scope>
    <source>
        <strain evidence="6 7">CLA-JM-H44</strain>
    </source>
</reference>
<feature type="transmembrane region" description="Helical" evidence="5">
    <location>
        <begin position="346"/>
        <end position="368"/>
    </location>
</feature>
<feature type="transmembrane region" description="Helical" evidence="5">
    <location>
        <begin position="20"/>
        <end position="44"/>
    </location>
</feature>
<dbReference type="PANTHER" id="PTHR43427">
    <property type="entry name" value="CHLORIDE CHANNEL PROTEIN CLC-E"/>
    <property type="match status" value="1"/>
</dbReference>
<feature type="transmembrane region" description="Helical" evidence="5">
    <location>
        <begin position="56"/>
        <end position="75"/>
    </location>
</feature>
<evidence type="ECO:0000313" key="7">
    <source>
        <dbReference type="Proteomes" id="UP001489509"/>
    </source>
</evidence>
<evidence type="ECO:0000256" key="5">
    <source>
        <dbReference type="SAM" id="Phobius"/>
    </source>
</evidence>
<feature type="transmembrane region" description="Helical" evidence="5">
    <location>
        <begin position="148"/>
        <end position="173"/>
    </location>
</feature>
<feature type="transmembrane region" description="Helical" evidence="5">
    <location>
        <begin position="380"/>
        <end position="398"/>
    </location>
</feature>